<dbReference type="eggNOG" id="COG1917">
    <property type="taxonomic scope" value="Bacteria"/>
</dbReference>
<dbReference type="Proteomes" id="UP000001026">
    <property type="component" value="Chromosome"/>
</dbReference>
<evidence type="ECO:0000313" key="1">
    <source>
        <dbReference type="EMBL" id="CAE19592.1"/>
    </source>
</evidence>
<dbReference type="AlphaFoldDB" id="Q7V0W7"/>
<sequence length="130" mass="14303">MVLLIALISPKYALAEEKIEVVPLIQTSKGLSGESFNYLEGEPELRLLRVKIPVGLKTPIHKHPSPMLIHVTRGKLKHVRGRVINTFRAGDVFVESNKGGEHYVKSIGKKPAILHVDVISVVGVPTTINK</sequence>
<protein>
    <recommendedName>
        <fullName evidence="3">Cupin 2 conserved barrel domain-containing protein</fullName>
    </recommendedName>
</protein>
<dbReference type="SUPFAM" id="SSF51182">
    <property type="entry name" value="RmlC-like cupins"/>
    <property type="match status" value="1"/>
</dbReference>
<organism evidence="1 2">
    <name type="scientific">Prochlorococcus marinus subsp. pastoris (strain CCMP1986 / NIES-2087 / MED4)</name>
    <dbReference type="NCBI Taxonomy" id="59919"/>
    <lineage>
        <taxon>Bacteria</taxon>
        <taxon>Bacillati</taxon>
        <taxon>Cyanobacteriota</taxon>
        <taxon>Cyanophyceae</taxon>
        <taxon>Synechococcales</taxon>
        <taxon>Prochlorococcaceae</taxon>
        <taxon>Prochlorococcus</taxon>
    </lineage>
</organism>
<accession>Q7V0W7</accession>
<dbReference type="InterPro" id="IPR011051">
    <property type="entry name" value="RmlC_Cupin_sf"/>
</dbReference>
<name>Q7V0W7_PROMP</name>
<proteinExistence type="predicted"/>
<dbReference type="RefSeq" id="WP_011132766.1">
    <property type="nucleotide sequence ID" value="NC_005072.1"/>
</dbReference>
<evidence type="ECO:0000313" key="2">
    <source>
        <dbReference type="Proteomes" id="UP000001026"/>
    </source>
</evidence>
<dbReference type="HOGENOM" id="CLU_136176_1_1_3"/>
<dbReference type="Gene3D" id="2.60.120.10">
    <property type="entry name" value="Jelly Rolls"/>
    <property type="match status" value="1"/>
</dbReference>
<evidence type="ECO:0008006" key="3">
    <source>
        <dbReference type="Google" id="ProtNLM"/>
    </source>
</evidence>
<dbReference type="STRING" id="59919.PMM1133"/>
<dbReference type="KEGG" id="pmm:PMM1133"/>
<reference evidence="1 2" key="1">
    <citation type="journal article" date="2003" name="Nature">
        <title>Genome divergence in two Prochlorococcus ecotypes reflects oceanic niche differentiation.</title>
        <authorList>
            <person name="Rocap G."/>
            <person name="Larimer F.W."/>
            <person name="Lamerdin J.E."/>
            <person name="Malfatti S."/>
            <person name="Chain P."/>
            <person name="Ahlgren N.A."/>
            <person name="Arellano A."/>
            <person name="Coleman M."/>
            <person name="Hauser L."/>
            <person name="Hess W.R."/>
            <person name="Johnson Z.I."/>
            <person name="Land M.L."/>
            <person name="Lindell D."/>
            <person name="Post A.F."/>
            <person name="Regala W."/>
            <person name="Shah M."/>
            <person name="Shaw S.L."/>
            <person name="Steglich C."/>
            <person name="Sullivan M.B."/>
            <person name="Ting C.S."/>
            <person name="Tolonen A."/>
            <person name="Webb E.A."/>
            <person name="Zinser E.R."/>
            <person name="Chisholm S.W."/>
        </authorList>
    </citation>
    <scope>NUCLEOTIDE SEQUENCE [LARGE SCALE GENOMIC DNA]</scope>
    <source>
        <strain evidence="2">CCMP1986 / NIES-2087 / MED4</strain>
    </source>
</reference>
<dbReference type="EMBL" id="BX548174">
    <property type="protein sequence ID" value="CAE19592.1"/>
    <property type="molecule type" value="Genomic_DNA"/>
</dbReference>
<gene>
    <name evidence="1" type="ordered locus">PMM1133</name>
</gene>
<dbReference type="InterPro" id="IPR014710">
    <property type="entry name" value="RmlC-like_jellyroll"/>
</dbReference>